<dbReference type="Proteomes" id="UP000054567">
    <property type="component" value="Unassembled WGS sequence"/>
</dbReference>
<feature type="compositionally biased region" description="Basic and acidic residues" evidence="2">
    <location>
        <begin position="271"/>
        <end position="285"/>
    </location>
</feature>
<dbReference type="EMBL" id="DS268110">
    <property type="protein sequence ID" value="KMM67353.1"/>
    <property type="molecule type" value="Genomic_DNA"/>
</dbReference>
<organism evidence="3 4">
    <name type="scientific">Coccidioides posadasii RMSCC 3488</name>
    <dbReference type="NCBI Taxonomy" id="454284"/>
    <lineage>
        <taxon>Eukaryota</taxon>
        <taxon>Fungi</taxon>
        <taxon>Dikarya</taxon>
        <taxon>Ascomycota</taxon>
        <taxon>Pezizomycotina</taxon>
        <taxon>Eurotiomycetes</taxon>
        <taxon>Eurotiomycetidae</taxon>
        <taxon>Onygenales</taxon>
        <taxon>Onygenaceae</taxon>
        <taxon>Coccidioides</taxon>
    </lineage>
</organism>
<evidence type="ECO:0000256" key="2">
    <source>
        <dbReference type="SAM" id="MobiDB-lite"/>
    </source>
</evidence>
<reference evidence="3 4" key="1">
    <citation type="submission" date="2007-06" db="EMBL/GenBank/DDBJ databases">
        <title>The Genome Sequence of Coccidioides posadasii RMSCC_3488.</title>
        <authorList>
            <consortium name="Coccidioides Genome Resources Consortium"/>
            <consortium name="The Broad Institute Genome Sequencing Platform"/>
            <person name="Henn M.R."/>
            <person name="Sykes S."/>
            <person name="Young S."/>
            <person name="Jaffe D."/>
            <person name="Berlin A."/>
            <person name="Alvarez P."/>
            <person name="Butler J."/>
            <person name="Gnerre S."/>
            <person name="Grabherr M."/>
            <person name="Mauceli E."/>
            <person name="Brockman W."/>
            <person name="Kodira C."/>
            <person name="Alvarado L."/>
            <person name="Zeng Q."/>
            <person name="Crawford M."/>
            <person name="Antoine C."/>
            <person name="Devon K."/>
            <person name="Galgiani J."/>
            <person name="Orsborn K."/>
            <person name="Lewis M.L."/>
            <person name="Nusbaum C."/>
            <person name="Galagan J."/>
            <person name="Birren B."/>
        </authorList>
    </citation>
    <scope>NUCLEOTIDE SEQUENCE [LARGE SCALE GENOMIC DNA]</scope>
    <source>
        <strain evidence="3 4">RMSCC 3488</strain>
    </source>
</reference>
<sequence>MAPERILRIPRSDSPEDFVLVKVSRSGKNELDLSLVATEGEDPYAGSVKTSQISKLRAKNYRGSDEEWSGILSYVFNQDEGALKSDDWAAGLETIATVRSMGDEDEEDGNKEVVITLRKRIDAITQRLGSITLKQDDDQAIQLFDWSGIAVARANSLSQEIVSLNAKYRDAENTINQLNSQLEELIQAKKEHDDQLVAKFAQLLNEKKLKIRNQQRLLAAAKIDPTKAAELEAAEAEKKPRKADVSRKSKRKAQAPPSDSESEDAFDTMDVDTKDNDAANNQEEKAQEDETATESDRPSTPDPLEDEETAPEDEQPEVPAPVPSKSKERTAPNDNKGGKSSAPWTQEPASSPPPRRELPFTRRGRNAKPAPVVAERKRDEVETESDDEL</sequence>
<dbReference type="PANTHER" id="PTHR42067:SF1">
    <property type="entry name" value="MITOTIC APPARATUS PROTEIN P62"/>
    <property type="match status" value="1"/>
</dbReference>
<feature type="compositionally biased region" description="Acidic residues" evidence="2">
    <location>
        <begin position="303"/>
        <end position="316"/>
    </location>
</feature>
<proteinExistence type="predicted"/>
<name>A0A0J6FAS2_COCPO</name>
<feature type="region of interest" description="Disordered" evidence="2">
    <location>
        <begin position="232"/>
        <end position="389"/>
    </location>
</feature>
<feature type="compositionally biased region" description="Acidic residues" evidence="2">
    <location>
        <begin position="260"/>
        <end position="270"/>
    </location>
</feature>
<feature type="compositionally biased region" description="Basic and acidic residues" evidence="2">
    <location>
        <begin position="232"/>
        <end position="247"/>
    </location>
</feature>
<dbReference type="OrthoDB" id="8064436at2759"/>
<gene>
    <name evidence="3" type="ORF">CPAG_03687</name>
</gene>
<dbReference type="VEuPathDB" id="FungiDB:CPAG_03687"/>
<dbReference type="PANTHER" id="PTHR42067">
    <property type="entry name" value="YALI0C15378P"/>
    <property type="match status" value="1"/>
</dbReference>
<dbReference type="SUPFAM" id="SSF58022">
    <property type="entry name" value="XRCC4, C-terminal oligomerization domain"/>
    <property type="match status" value="1"/>
</dbReference>
<protein>
    <recommendedName>
        <fullName evidence="5">Mitotic apparatus protein p62</fullName>
    </recommendedName>
</protein>
<dbReference type="InterPro" id="IPR014751">
    <property type="entry name" value="XRCC4-like_C"/>
</dbReference>
<evidence type="ECO:0000256" key="1">
    <source>
        <dbReference type="SAM" id="Coils"/>
    </source>
</evidence>
<accession>A0A0J6FAS2</accession>
<evidence type="ECO:0000313" key="3">
    <source>
        <dbReference type="EMBL" id="KMM67353.1"/>
    </source>
</evidence>
<reference evidence="4" key="2">
    <citation type="journal article" date="2009" name="Genome Res.">
        <title>Comparative genomic analyses of the human fungal pathogens Coccidioides and their relatives.</title>
        <authorList>
            <person name="Sharpton T.J."/>
            <person name="Stajich J.E."/>
            <person name="Rounsley S.D."/>
            <person name="Gardner M.J."/>
            <person name="Wortman J.R."/>
            <person name="Jordar V.S."/>
            <person name="Maiti R."/>
            <person name="Kodira C.D."/>
            <person name="Neafsey D.E."/>
            <person name="Zeng Q."/>
            <person name="Hung C.-Y."/>
            <person name="McMahan C."/>
            <person name="Muszewska A."/>
            <person name="Grynberg M."/>
            <person name="Mandel M.A."/>
            <person name="Kellner E.M."/>
            <person name="Barker B.M."/>
            <person name="Galgiani J.N."/>
            <person name="Orbach M.J."/>
            <person name="Kirkland T.N."/>
            <person name="Cole G.T."/>
            <person name="Henn M.R."/>
            <person name="Birren B.W."/>
            <person name="Taylor J.W."/>
        </authorList>
    </citation>
    <scope>NUCLEOTIDE SEQUENCE [LARGE SCALE GENOMIC DNA]</scope>
    <source>
        <strain evidence="4">RMSCC 3488</strain>
    </source>
</reference>
<reference evidence="4" key="3">
    <citation type="journal article" date="2010" name="Genome Res.">
        <title>Population genomic sequencing of Coccidioides fungi reveals recent hybridization and transposon control.</title>
        <authorList>
            <person name="Neafsey D.E."/>
            <person name="Barker B.M."/>
            <person name="Sharpton T.J."/>
            <person name="Stajich J.E."/>
            <person name="Park D.J."/>
            <person name="Whiston E."/>
            <person name="Hung C.-Y."/>
            <person name="McMahan C."/>
            <person name="White J."/>
            <person name="Sykes S."/>
            <person name="Heiman D."/>
            <person name="Young S."/>
            <person name="Zeng Q."/>
            <person name="Abouelleil A."/>
            <person name="Aftuck L."/>
            <person name="Bessette D."/>
            <person name="Brown A."/>
            <person name="FitzGerald M."/>
            <person name="Lui A."/>
            <person name="Macdonald J.P."/>
            <person name="Priest M."/>
            <person name="Orbach M.J."/>
            <person name="Galgiani J.N."/>
            <person name="Kirkland T.N."/>
            <person name="Cole G.T."/>
            <person name="Birren B.W."/>
            <person name="Henn M.R."/>
            <person name="Taylor J.W."/>
            <person name="Rounsley S.D."/>
        </authorList>
    </citation>
    <scope>NUCLEOTIDE SEQUENCE [LARGE SCALE GENOMIC DNA]</scope>
    <source>
        <strain evidence="4">RMSCC 3488</strain>
    </source>
</reference>
<dbReference type="AlphaFoldDB" id="A0A0J6FAS2"/>
<evidence type="ECO:0008006" key="5">
    <source>
        <dbReference type="Google" id="ProtNLM"/>
    </source>
</evidence>
<evidence type="ECO:0000313" key="4">
    <source>
        <dbReference type="Proteomes" id="UP000054567"/>
    </source>
</evidence>
<keyword evidence="1" id="KW-0175">Coiled coil</keyword>
<feature type="coiled-coil region" evidence="1">
    <location>
        <begin position="154"/>
        <end position="224"/>
    </location>
</feature>
<dbReference type="Gene3D" id="1.20.5.370">
    <property type="match status" value="1"/>
</dbReference>